<keyword evidence="1" id="KW-0813">Transport</keyword>
<evidence type="ECO:0000313" key="6">
    <source>
        <dbReference type="Proteomes" id="UP000316609"/>
    </source>
</evidence>
<protein>
    <submittedName>
        <fullName evidence="5">ABC transporter ATP-binding protein</fullName>
    </submittedName>
</protein>
<dbReference type="PANTHER" id="PTHR42788:SF13">
    <property type="entry name" value="ALIPHATIC SULFONATES IMPORT ATP-BINDING PROTEIN SSUB"/>
    <property type="match status" value="1"/>
</dbReference>
<feature type="domain" description="ABC transporter" evidence="4">
    <location>
        <begin position="2"/>
        <end position="236"/>
    </location>
</feature>
<dbReference type="Gene3D" id="3.40.50.300">
    <property type="entry name" value="P-loop containing nucleotide triphosphate hydrolases"/>
    <property type="match status" value="1"/>
</dbReference>
<dbReference type="Proteomes" id="UP000316609">
    <property type="component" value="Unassembled WGS sequence"/>
</dbReference>
<evidence type="ECO:0000259" key="4">
    <source>
        <dbReference type="PROSITE" id="PS50893"/>
    </source>
</evidence>
<dbReference type="SUPFAM" id="SSF52540">
    <property type="entry name" value="P-loop containing nucleoside triphosphate hydrolases"/>
    <property type="match status" value="1"/>
</dbReference>
<keyword evidence="3 5" id="KW-0067">ATP-binding</keyword>
<organism evidence="5 6">
    <name type="scientific">Eiseniibacteriota bacterium</name>
    <dbReference type="NCBI Taxonomy" id="2212470"/>
    <lineage>
        <taxon>Bacteria</taxon>
        <taxon>Candidatus Eiseniibacteriota</taxon>
    </lineage>
</organism>
<dbReference type="PROSITE" id="PS50893">
    <property type="entry name" value="ABC_TRANSPORTER_2"/>
    <property type="match status" value="1"/>
</dbReference>
<evidence type="ECO:0000256" key="1">
    <source>
        <dbReference type="ARBA" id="ARBA00022448"/>
    </source>
</evidence>
<name>A0A538TVN3_UNCEI</name>
<evidence type="ECO:0000313" key="5">
    <source>
        <dbReference type="EMBL" id="TMQ67685.1"/>
    </source>
</evidence>
<dbReference type="AlphaFoldDB" id="A0A538TVN3"/>
<evidence type="ECO:0000256" key="2">
    <source>
        <dbReference type="ARBA" id="ARBA00022741"/>
    </source>
</evidence>
<dbReference type="InterPro" id="IPR003593">
    <property type="entry name" value="AAA+_ATPase"/>
</dbReference>
<dbReference type="InterPro" id="IPR003439">
    <property type="entry name" value="ABC_transporter-like_ATP-bd"/>
</dbReference>
<dbReference type="PANTHER" id="PTHR42788">
    <property type="entry name" value="TAURINE IMPORT ATP-BINDING PROTEIN-RELATED"/>
    <property type="match status" value="1"/>
</dbReference>
<proteinExistence type="predicted"/>
<accession>A0A538TVN3</accession>
<dbReference type="InterPro" id="IPR050166">
    <property type="entry name" value="ABC_transporter_ATP-bind"/>
</dbReference>
<dbReference type="InterPro" id="IPR017871">
    <property type="entry name" value="ABC_transporter-like_CS"/>
</dbReference>
<evidence type="ECO:0000256" key="3">
    <source>
        <dbReference type="ARBA" id="ARBA00022840"/>
    </source>
</evidence>
<reference evidence="5 6" key="1">
    <citation type="journal article" date="2019" name="Nat. Microbiol.">
        <title>Mediterranean grassland soil C-N compound turnover is dependent on rainfall and depth, and is mediated by genomically divergent microorganisms.</title>
        <authorList>
            <person name="Diamond S."/>
            <person name="Andeer P.F."/>
            <person name="Li Z."/>
            <person name="Crits-Christoph A."/>
            <person name="Burstein D."/>
            <person name="Anantharaman K."/>
            <person name="Lane K.R."/>
            <person name="Thomas B.C."/>
            <person name="Pan C."/>
            <person name="Northen T.R."/>
            <person name="Banfield J.F."/>
        </authorList>
    </citation>
    <scope>NUCLEOTIDE SEQUENCE [LARGE SCALE GENOMIC DNA]</scope>
    <source>
        <strain evidence="5">WS_8</strain>
    </source>
</reference>
<dbReference type="InterPro" id="IPR027417">
    <property type="entry name" value="P-loop_NTPase"/>
</dbReference>
<dbReference type="PROSITE" id="PS00211">
    <property type="entry name" value="ABC_TRANSPORTER_1"/>
    <property type="match status" value="1"/>
</dbReference>
<keyword evidence="2" id="KW-0547">Nucleotide-binding</keyword>
<dbReference type="GO" id="GO:0005524">
    <property type="term" value="F:ATP binding"/>
    <property type="evidence" value="ECO:0007669"/>
    <property type="project" value="UniProtKB-KW"/>
</dbReference>
<dbReference type="Pfam" id="PF00005">
    <property type="entry name" value="ABC_tran"/>
    <property type="match status" value="1"/>
</dbReference>
<gene>
    <name evidence="5" type="ORF">E6K78_04115</name>
</gene>
<dbReference type="GO" id="GO:0016887">
    <property type="term" value="F:ATP hydrolysis activity"/>
    <property type="evidence" value="ECO:0007669"/>
    <property type="project" value="InterPro"/>
</dbReference>
<dbReference type="SMART" id="SM00382">
    <property type="entry name" value="AAA"/>
    <property type="match status" value="1"/>
</dbReference>
<comment type="caution">
    <text evidence="5">The sequence shown here is derived from an EMBL/GenBank/DDBJ whole genome shotgun (WGS) entry which is preliminary data.</text>
</comment>
<dbReference type="CDD" id="cd03293">
    <property type="entry name" value="ABC_NrtD_SsuB_transporters"/>
    <property type="match status" value="1"/>
</dbReference>
<sequence>MLELRQVAKSFGDRGRLVPALTDISLAVPERQFLCVVGPSGSGKSTLLRIMMGLMPPSSGDVLYQGRRLSGVNPHAAMVFQSFALLPWMTVQANVELGLQARDMAPEEASRRAAFYLDKVGLDGYEEAYPRELSGGMKQRAGLARALAVEPDLLLMDEPFAGLDALTSANLREEVLTLWSDHALPVDTVVMVTHIIEEAVLMADRVIVLSPHPGRIAADVTISLERPRNKRDEGFDALVDSIFERIV</sequence>
<dbReference type="EMBL" id="VBOY01000033">
    <property type="protein sequence ID" value="TMQ67685.1"/>
    <property type="molecule type" value="Genomic_DNA"/>
</dbReference>